<evidence type="ECO:0000313" key="13">
    <source>
        <dbReference type="Proteomes" id="UP001474421"/>
    </source>
</evidence>
<dbReference type="GO" id="GO:0008270">
    <property type="term" value="F:zinc ion binding"/>
    <property type="evidence" value="ECO:0007669"/>
    <property type="project" value="UniProtKB-KW"/>
</dbReference>
<dbReference type="Proteomes" id="UP001474421">
    <property type="component" value="Unassembled WGS sequence"/>
</dbReference>
<dbReference type="Pfam" id="PF17919">
    <property type="entry name" value="RT_RNaseH_2"/>
    <property type="match status" value="1"/>
</dbReference>
<dbReference type="FunFam" id="3.30.70.270:FF:000020">
    <property type="entry name" value="Transposon Tf2-6 polyprotein-like Protein"/>
    <property type="match status" value="1"/>
</dbReference>
<evidence type="ECO:0000256" key="1">
    <source>
        <dbReference type="ARBA" id="ARBA00010879"/>
    </source>
</evidence>
<feature type="compositionally biased region" description="Low complexity" evidence="9">
    <location>
        <begin position="107"/>
        <end position="117"/>
    </location>
</feature>
<proteinExistence type="inferred from homology"/>
<evidence type="ECO:0000256" key="9">
    <source>
        <dbReference type="SAM" id="MobiDB-lite"/>
    </source>
</evidence>
<dbReference type="PROSITE" id="PS50878">
    <property type="entry name" value="RT_POL"/>
    <property type="match status" value="1"/>
</dbReference>
<evidence type="ECO:0000259" key="10">
    <source>
        <dbReference type="PROSITE" id="PS50158"/>
    </source>
</evidence>
<dbReference type="Pfam" id="PF00078">
    <property type="entry name" value="RVT_1"/>
    <property type="match status" value="1"/>
</dbReference>
<dbReference type="GO" id="GO:0004523">
    <property type="term" value="F:RNA-DNA hybrid ribonuclease activity"/>
    <property type="evidence" value="ECO:0007669"/>
    <property type="project" value="UniProtKB-EC"/>
</dbReference>
<dbReference type="Pfam" id="PF13975">
    <property type="entry name" value="gag-asp_proteas"/>
    <property type="match status" value="1"/>
</dbReference>
<dbReference type="SUPFAM" id="SSF56672">
    <property type="entry name" value="DNA/RNA polymerases"/>
    <property type="match status" value="1"/>
</dbReference>
<dbReference type="CDD" id="cd09274">
    <property type="entry name" value="RNase_HI_RT_Ty3"/>
    <property type="match status" value="1"/>
</dbReference>
<feature type="domain" description="CCHC-type" evidence="10">
    <location>
        <begin position="126"/>
        <end position="140"/>
    </location>
</feature>
<comment type="similarity">
    <text evidence="1">Belongs to the beta type-B retroviral polymerase family. HERV class-II K(HML-2) pol subfamily.</text>
</comment>
<dbReference type="Gene3D" id="3.10.10.10">
    <property type="entry name" value="HIV Type 1 Reverse Transcriptase, subunit A, domain 1"/>
    <property type="match status" value="1"/>
</dbReference>
<evidence type="ECO:0000256" key="7">
    <source>
        <dbReference type="ARBA" id="ARBA00023268"/>
    </source>
</evidence>
<organism evidence="12 13">
    <name type="scientific">Crotalus adamanteus</name>
    <name type="common">Eastern diamondback rattlesnake</name>
    <dbReference type="NCBI Taxonomy" id="8729"/>
    <lineage>
        <taxon>Eukaryota</taxon>
        <taxon>Metazoa</taxon>
        <taxon>Chordata</taxon>
        <taxon>Craniata</taxon>
        <taxon>Vertebrata</taxon>
        <taxon>Euteleostomi</taxon>
        <taxon>Lepidosauria</taxon>
        <taxon>Squamata</taxon>
        <taxon>Bifurcata</taxon>
        <taxon>Unidentata</taxon>
        <taxon>Episquamata</taxon>
        <taxon>Toxicofera</taxon>
        <taxon>Serpentes</taxon>
        <taxon>Colubroidea</taxon>
        <taxon>Viperidae</taxon>
        <taxon>Crotalinae</taxon>
        <taxon>Crotalus</taxon>
    </lineage>
</organism>
<dbReference type="PANTHER" id="PTHR37984:SF5">
    <property type="entry name" value="PROTEIN NYNRIN-LIKE"/>
    <property type="match status" value="1"/>
</dbReference>
<evidence type="ECO:0000256" key="2">
    <source>
        <dbReference type="ARBA" id="ARBA00012180"/>
    </source>
</evidence>
<evidence type="ECO:0000256" key="8">
    <source>
        <dbReference type="PROSITE-ProRule" id="PRU00047"/>
    </source>
</evidence>
<sequence length="902" mass="102357">MRFEDPTRLQWAEAQLVGLRQRGRPAKEYIREFHKVAGRLRSWPDRLLIHHFRAGLDIDIHRACIVRGVGGRLADWFRAAVELDIGLRERPGGREDRPPPRRNQDQPVGGTTPTVPSTVHPKSIFKCFCCNRPGHRAAECAIPVPTGTPTAIGRPGAAPQKTEGKSRVAYQMGKASMQQPPDDTSPMLQEYEEEGPVEDPMVSEPIIPFTIPVTLTSPVTGESMPFQALIDTGCTRCLINKGVVQQMRIRVTRLKSPIRFEQVDGSLLGGAPTMLVTEPVRLDVGGHWEVIRFIVVPSMSEPLILGLAWLDKWTPTIWWADGSRHLRLAVGPQPLSSYDHNEDRGVAAVKPLQEGSKLKYPPVYDDLAAVFSEQECDSLPPHRPTDCAIELIPGARLPKPRMYPMTFAELQEMRKYVDKNLARGFIEPARSRIAAPVIFQGKKDGGLRLCVDFRGLNAVCIEPVYSLLLMKDLLTHLATGKIFTKLDLPEAYYRIRIKEGDEWKTTFNCPLGSYQFKVMPFGLQGAPAVFMQLINEVLHYHLYRGVLVYLDDILIYSQTLEDHIQLVRTVLRKLLEAKLYCKLSKCEFHKDRIDYLGFRVSALGIEMDPSKVRSVLEWQAPRTHCQLQRFLGFANFYRQFIPSFADVALPLTQLLRTKHTAGKPRPKQPLEWTVTCQQAFESLKKLFAQKPVLVHPDPDRPFIVQADASDVAVGAILLQRNEQGALQPCAYTSQKFTDTERRWAVWEKEAFAVKWALSTWRHLLEGAQHPFEVWTDHQNLAVLQTPRKLAPKHVRWAQYFQRFKFHLKVVPGGKNFLADALSRMPQYDSKREQVVQAIIPPCNRDPARVDACAKLIALEEEIKSALLTDPWLLANPGMLTHRNGLAWYGDKLYIPQEVRSRV</sequence>
<dbReference type="InterPro" id="IPR043128">
    <property type="entry name" value="Rev_trsase/Diguanyl_cyclase"/>
</dbReference>
<dbReference type="InterPro" id="IPR000477">
    <property type="entry name" value="RT_dom"/>
</dbReference>
<dbReference type="InterPro" id="IPR041577">
    <property type="entry name" value="RT_RNaseH_2"/>
</dbReference>
<reference evidence="12 13" key="1">
    <citation type="journal article" date="2024" name="Proc. Natl. Acad. Sci. U.S.A.">
        <title>The genetic regulatory architecture and epigenomic basis for age-related changes in rattlesnake venom.</title>
        <authorList>
            <person name="Hogan M.P."/>
            <person name="Holding M.L."/>
            <person name="Nystrom G.S."/>
            <person name="Colston T.J."/>
            <person name="Bartlett D.A."/>
            <person name="Mason A.J."/>
            <person name="Ellsworth S.A."/>
            <person name="Rautsaw R.M."/>
            <person name="Lawrence K.C."/>
            <person name="Strickland J.L."/>
            <person name="He B."/>
            <person name="Fraser P."/>
            <person name="Margres M.J."/>
            <person name="Gilbert D.M."/>
            <person name="Gibbs H.L."/>
            <person name="Parkinson C.L."/>
            <person name="Rokyta D.R."/>
        </authorList>
    </citation>
    <scope>NUCLEOTIDE SEQUENCE [LARGE SCALE GENOMIC DNA]</scope>
    <source>
        <strain evidence="12">DRR0105</strain>
    </source>
</reference>
<dbReference type="SUPFAM" id="SSF50630">
    <property type="entry name" value="Acid proteases"/>
    <property type="match status" value="1"/>
</dbReference>
<keyword evidence="8" id="KW-0862">Zinc</keyword>
<feature type="domain" description="Reverse transcriptase" evidence="11">
    <location>
        <begin position="421"/>
        <end position="600"/>
    </location>
</feature>
<dbReference type="InterPro" id="IPR021109">
    <property type="entry name" value="Peptidase_aspartic_dom_sf"/>
</dbReference>
<dbReference type="EC" id="3.1.26.4" evidence="2"/>
<dbReference type="CDD" id="cd01647">
    <property type="entry name" value="RT_LTR"/>
    <property type="match status" value="1"/>
</dbReference>
<dbReference type="CDD" id="cd00303">
    <property type="entry name" value="retropepsin_like"/>
    <property type="match status" value="1"/>
</dbReference>
<comment type="caution">
    <text evidence="12">The sequence shown here is derived from an EMBL/GenBank/DDBJ whole genome shotgun (WGS) entry which is preliminary data.</text>
</comment>
<keyword evidence="7" id="KW-0511">Multifunctional enzyme</keyword>
<dbReference type="GO" id="GO:0016779">
    <property type="term" value="F:nucleotidyltransferase activity"/>
    <property type="evidence" value="ECO:0007669"/>
    <property type="project" value="UniProtKB-KW"/>
</dbReference>
<feature type="region of interest" description="Disordered" evidence="9">
    <location>
        <begin position="89"/>
        <end position="117"/>
    </location>
</feature>
<evidence type="ECO:0000313" key="12">
    <source>
        <dbReference type="EMBL" id="KAK9398998.1"/>
    </source>
</evidence>
<keyword evidence="8" id="KW-0863">Zinc-finger</keyword>
<feature type="compositionally biased region" description="Basic and acidic residues" evidence="9">
    <location>
        <begin position="89"/>
        <end position="104"/>
    </location>
</feature>
<dbReference type="Gene3D" id="3.30.70.270">
    <property type="match status" value="2"/>
</dbReference>
<keyword evidence="8" id="KW-0479">Metal-binding</keyword>
<evidence type="ECO:0000256" key="4">
    <source>
        <dbReference type="ARBA" id="ARBA00022695"/>
    </source>
</evidence>
<dbReference type="InterPro" id="IPR050951">
    <property type="entry name" value="Retrovirus_Pol_polyprotein"/>
</dbReference>
<dbReference type="InterPro" id="IPR001878">
    <property type="entry name" value="Znf_CCHC"/>
</dbReference>
<dbReference type="EMBL" id="JAOTOJ010000007">
    <property type="protein sequence ID" value="KAK9398998.1"/>
    <property type="molecule type" value="Genomic_DNA"/>
</dbReference>
<keyword evidence="6" id="KW-0255">Endonuclease</keyword>
<dbReference type="InterPro" id="IPR043502">
    <property type="entry name" value="DNA/RNA_pol_sf"/>
</dbReference>
<evidence type="ECO:0000256" key="6">
    <source>
        <dbReference type="ARBA" id="ARBA00022759"/>
    </source>
</evidence>
<protein>
    <recommendedName>
        <fullName evidence="2">ribonuclease H</fullName>
        <ecNumber evidence="2">3.1.26.4</ecNumber>
    </recommendedName>
</protein>
<evidence type="ECO:0000256" key="3">
    <source>
        <dbReference type="ARBA" id="ARBA00022679"/>
    </source>
</evidence>
<dbReference type="GO" id="GO:0003676">
    <property type="term" value="F:nucleic acid binding"/>
    <property type="evidence" value="ECO:0007669"/>
    <property type="project" value="InterPro"/>
</dbReference>
<keyword evidence="13" id="KW-1185">Reference proteome</keyword>
<keyword evidence="6" id="KW-0378">Hydrolase</keyword>
<dbReference type="PROSITE" id="PS50158">
    <property type="entry name" value="ZF_CCHC"/>
    <property type="match status" value="1"/>
</dbReference>
<dbReference type="Gene3D" id="2.40.70.10">
    <property type="entry name" value="Acid Proteases"/>
    <property type="match status" value="1"/>
</dbReference>
<gene>
    <name evidence="12" type="ORF">NXF25_013967</name>
</gene>
<keyword evidence="3" id="KW-0808">Transferase</keyword>
<accession>A0AAW1BAB2</accession>
<keyword evidence="5" id="KW-0540">Nuclease</keyword>
<dbReference type="PANTHER" id="PTHR37984">
    <property type="entry name" value="PROTEIN CBG26694"/>
    <property type="match status" value="1"/>
</dbReference>
<evidence type="ECO:0000259" key="11">
    <source>
        <dbReference type="PROSITE" id="PS50878"/>
    </source>
</evidence>
<keyword evidence="4" id="KW-0548">Nucleotidyltransferase</keyword>
<name>A0AAW1BAB2_CROAD</name>
<evidence type="ECO:0000256" key="5">
    <source>
        <dbReference type="ARBA" id="ARBA00022722"/>
    </source>
</evidence>
<dbReference type="AlphaFoldDB" id="A0AAW1BAB2"/>